<dbReference type="AlphaFoldDB" id="A0A4Y2AXZ0"/>
<evidence type="ECO:0000313" key="2">
    <source>
        <dbReference type="Proteomes" id="UP000499080"/>
    </source>
</evidence>
<organism evidence="1 2">
    <name type="scientific">Araneus ventricosus</name>
    <name type="common">Orbweaver spider</name>
    <name type="synonym">Epeira ventricosa</name>
    <dbReference type="NCBI Taxonomy" id="182803"/>
    <lineage>
        <taxon>Eukaryota</taxon>
        <taxon>Metazoa</taxon>
        <taxon>Ecdysozoa</taxon>
        <taxon>Arthropoda</taxon>
        <taxon>Chelicerata</taxon>
        <taxon>Arachnida</taxon>
        <taxon>Araneae</taxon>
        <taxon>Araneomorphae</taxon>
        <taxon>Entelegynae</taxon>
        <taxon>Araneoidea</taxon>
        <taxon>Araneidae</taxon>
        <taxon>Araneus</taxon>
    </lineage>
</organism>
<protein>
    <submittedName>
        <fullName evidence="1">Uncharacterized protein</fullName>
    </submittedName>
</protein>
<sequence>MRHEWDSPNLGGHLPHHPTPSAIIFPLGAGKWDSPNLGGHLPHHPTSPEITFPLGARKWAVARIIGLPTTLISEAIIESHLPSK</sequence>
<evidence type="ECO:0000313" key="1">
    <source>
        <dbReference type="EMBL" id="GBL84623.1"/>
    </source>
</evidence>
<keyword evidence="2" id="KW-1185">Reference proteome</keyword>
<name>A0A4Y2AXZ0_ARAVE</name>
<comment type="caution">
    <text evidence="1">The sequence shown here is derived from an EMBL/GenBank/DDBJ whole genome shotgun (WGS) entry which is preliminary data.</text>
</comment>
<gene>
    <name evidence="1" type="ORF">AVEN_191084_1</name>
</gene>
<proteinExistence type="predicted"/>
<dbReference type="Proteomes" id="UP000499080">
    <property type="component" value="Unassembled WGS sequence"/>
</dbReference>
<reference evidence="1 2" key="1">
    <citation type="journal article" date="2019" name="Sci. Rep.">
        <title>Orb-weaving spider Araneus ventricosus genome elucidates the spidroin gene catalogue.</title>
        <authorList>
            <person name="Kono N."/>
            <person name="Nakamura H."/>
            <person name="Ohtoshi R."/>
            <person name="Moran D.A.P."/>
            <person name="Shinohara A."/>
            <person name="Yoshida Y."/>
            <person name="Fujiwara M."/>
            <person name="Mori M."/>
            <person name="Tomita M."/>
            <person name="Arakawa K."/>
        </authorList>
    </citation>
    <scope>NUCLEOTIDE SEQUENCE [LARGE SCALE GENOMIC DNA]</scope>
</reference>
<dbReference type="EMBL" id="BGPR01000038">
    <property type="protein sequence ID" value="GBL84623.1"/>
    <property type="molecule type" value="Genomic_DNA"/>
</dbReference>
<accession>A0A4Y2AXZ0</accession>